<feature type="domain" description="Rho-GAP" evidence="5">
    <location>
        <begin position="542"/>
        <end position="732"/>
    </location>
</feature>
<keyword evidence="3" id="KW-0967">Endosome</keyword>
<keyword evidence="4" id="KW-0968">Cytoplasmic vesicle</keyword>
<dbReference type="InterPro" id="IPR000198">
    <property type="entry name" value="RhoGAP_dom"/>
</dbReference>
<dbReference type="Gene3D" id="1.10.555.10">
    <property type="entry name" value="Rho GTPase activation protein"/>
    <property type="match status" value="1"/>
</dbReference>
<dbReference type="GO" id="GO:0007165">
    <property type="term" value="P:signal transduction"/>
    <property type="evidence" value="ECO:0007669"/>
    <property type="project" value="InterPro"/>
</dbReference>
<dbReference type="AlphaFoldDB" id="A0A077WAB1"/>
<comment type="subcellular location">
    <subcellularLocation>
        <location evidence="2">Cytoplasmic vesicle</location>
        <location evidence="2">Phagosome membrane</location>
    </subcellularLocation>
    <subcellularLocation>
        <location evidence="1">Early endosome membrane</location>
    </subcellularLocation>
</comment>
<dbReference type="InterPro" id="IPR036691">
    <property type="entry name" value="Endo/exonu/phosph_ase_sf"/>
</dbReference>
<dbReference type="Gene3D" id="3.60.10.10">
    <property type="entry name" value="Endonuclease/exonuclease/phosphatase"/>
    <property type="match status" value="1"/>
</dbReference>
<evidence type="ECO:0000256" key="2">
    <source>
        <dbReference type="ARBA" id="ARBA00004580"/>
    </source>
</evidence>
<evidence type="ECO:0000256" key="3">
    <source>
        <dbReference type="ARBA" id="ARBA00022753"/>
    </source>
</evidence>
<dbReference type="InterPro" id="IPR046985">
    <property type="entry name" value="IP5"/>
</dbReference>
<proteinExistence type="predicted"/>
<dbReference type="GO" id="GO:0004439">
    <property type="term" value="F:phosphatidylinositol-4,5-bisphosphate 5-phosphatase activity"/>
    <property type="evidence" value="ECO:0007669"/>
    <property type="project" value="TreeGrafter"/>
</dbReference>
<dbReference type="GO" id="GO:0031901">
    <property type="term" value="C:early endosome membrane"/>
    <property type="evidence" value="ECO:0007669"/>
    <property type="project" value="UniProtKB-SubCell"/>
</dbReference>
<dbReference type="OrthoDB" id="7862313at2759"/>
<evidence type="ECO:0000313" key="6">
    <source>
        <dbReference type="EMBL" id="CDS03534.1"/>
    </source>
</evidence>
<evidence type="ECO:0000256" key="1">
    <source>
        <dbReference type="ARBA" id="ARBA00004146"/>
    </source>
</evidence>
<dbReference type="PROSITE" id="PS50238">
    <property type="entry name" value="RHOGAP"/>
    <property type="match status" value="1"/>
</dbReference>
<dbReference type="Pfam" id="PF00620">
    <property type="entry name" value="RhoGAP"/>
    <property type="match status" value="1"/>
</dbReference>
<dbReference type="PANTHER" id="PTHR11200:SF300">
    <property type="entry name" value="TYPE II INOSITOL 1,4,5-TRISPHOSPHATE 5-PHOSPHATASE"/>
    <property type="match status" value="1"/>
</dbReference>
<name>A0A077WAB1_9FUNG</name>
<evidence type="ECO:0000259" key="5">
    <source>
        <dbReference type="PROSITE" id="PS50238"/>
    </source>
</evidence>
<dbReference type="Pfam" id="PF21310">
    <property type="entry name" value="OCRL-like_ASH"/>
    <property type="match status" value="1"/>
</dbReference>
<accession>A0A077WAB1</accession>
<sequence length="732" mass="83653">MLTGDAAKRYWLNTRLIARQDEFVTWDTSRIFAGTYNVHGRLPTMSLKPWLAANTDFDPDFFVIGLQEMESGKDAYVRYDPAKENAWVKAIFKALGHKSDNYYKVASQQLVTILIVVIAKKKHQHFITDVDTAYVGVGLMNGNKGGVGIRFRFHDSYLCFVGCHLAAFTDQIDRRNQDFIEICKRLTFTQQPDPLVDYVKYSWNDADDEGMSLLEDQGVARDWTVEGSVFHSDHLIWLGDLNYRINFSEPEIKSYLQKGQLDMLIVADQLTIERKDGRAFSMFEEGNINFRPTYKYDAGTNMYDSSAKRRAPAWTDRILWRKDRIQPSTGNDVTQQPTTKLLCYDSCMDMTLSDHKPVYAHMEIKIRKIHSNDYEKCKNALKQQLLVNERSKTSQCQLSTSFAQFDDVHFMESKEMTIELENTGDMLTSFGFVPKVDDGEEQEQICPPWLQIYPTTGVLAPGEKTKLYLRIWIDSAVSAPLNEGNQQIDTVLVLRLDNGKELYIVVKGRYIPTCFGIHLDRLALMSLPVSSMNNNSDKKNNQTIDSISTQQATLPKELWRVLNYLWNKSMLSIDTLFLQHGDPAICDYIRRCLDTGNALDTTILLNKSDPSSSADEIAANSMVDVLVAFLECLPEPVIPTALYELALEASDSSRAMAELKERLPYIRLNVLLYIASFLKDAIQFAPDAVRHERTSHLVSMFTIVLRPPPFYKQQNPQLDKQKASQFILQLLH</sequence>
<gene>
    <name evidence="6" type="ORF">LRAMOSA00936</name>
</gene>
<protein>
    <recommendedName>
        <fullName evidence="5">Rho-GAP domain-containing protein</fullName>
    </recommendedName>
</protein>
<dbReference type="SMART" id="SM00128">
    <property type="entry name" value="IPPc"/>
    <property type="match status" value="1"/>
</dbReference>
<evidence type="ECO:0000256" key="4">
    <source>
        <dbReference type="ARBA" id="ARBA00023329"/>
    </source>
</evidence>
<reference evidence="6" key="1">
    <citation type="journal article" date="2014" name="Genome Announc.">
        <title>De novo whole-genome sequence and genome annotation of Lichtheimia ramosa.</title>
        <authorList>
            <person name="Linde J."/>
            <person name="Schwartze V."/>
            <person name="Binder U."/>
            <person name="Lass-Florl C."/>
            <person name="Voigt K."/>
            <person name="Horn F."/>
        </authorList>
    </citation>
    <scope>NUCLEOTIDE SEQUENCE</scope>
    <source>
        <strain evidence="6">JMRC FSU:6197</strain>
    </source>
</reference>
<dbReference type="PANTHER" id="PTHR11200">
    <property type="entry name" value="INOSITOL 5-PHOSPHATASE"/>
    <property type="match status" value="1"/>
</dbReference>
<dbReference type="Pfam" id="PF22669">
    <property type="entry name" value="Exo_endo_phos2"/>
    <property type="match status" value="1"/>
</dbReference>
<dbReference type="InterPro" id="IPR000300">
    <property type="entry name" value="IPPc"/>
</dbReference>
<dbReference type="InterPro" id="IPR008936">
    <property type="entry name" value="Rho_GTPase_activation_prot"/>
</dbReference>
<dbReference type="Gene3D" id="2.60.40.10">
    <property type="entry name" value="Immunoglobulins"/>
    <property type="match status" value="1"/>
</dbReference>
<dbReference type="GO" id="GO:0046856">
    <property type="term" value="P:phosphatidylinositol dephosphorylation"/>
    <property type="evidence" value="ECO:0007669"/>
    <property type="project" value="InterPro"/>
</dbReference>
<dbReference type="InterPro" id="IPR013783">
    <property type="entry name" value="Ig-like_fold"/>
</dbReference>
<dbReference type="EMBL" id="LK023313">
    <property type="protein sequence ID" value="CDS03534.1"/>
    <property type="molecule type" value="Genomic_DNA"/>
</dbReference>
<dbReference type="SMART" id="SM00324">
    <property type="entry name" value="RhoGAP"/>
    <property type="match status" value="1"/>
</dbReference>
<dbReference type="SUPFAM" id="SSF56219">
    <property type="entry name" value="DNase I-like"/>
    <property type="match status" value="1"/>
</dbReference>
<organism evidence="6">
    <name type="scientific">Lichtheimia ramosa</name>
    <dbReference type="NCBI Taxonomy" id="688394"/>
    <lineage>
        <taxon>Eukaryota</taxon>
        <taxon>Fungi</taxon>
        <taxon>Fungi incertae sedis</taxon>
        <taxon>Mucoromycota</taxon>
        <taxon>Mucoromycotina</taxon>
        <taxon>Mucoromycetes</taxon>
        <taxon>Mucorales</taxon>
        <taxon>Lichtheimiaceae</taxon>
        <taxon>Lichtheimia</taxon>
    </lineage>
</organism>
<dbReference type="SUPFAM" id="SSF48350">
    <property type="entry name" value="GTPase activation domain, GAP"/>
    <property type="match status" value="1"/>
</dbReference>
<dbReference type="InterPro" id="IPR048869">
    <property type="entry name" value="OCRL-1_2_ASH"/>
</dbReference>